<feature type="transmembrane region" description="Helical" evidence="1">
    <location>
        <begin position="40"/>
        <end position="61"/>
    </location>
</feature>
<reference evidence="2" key="1">
    <citation type="journal article" date="2014" name="Front. Microbiol.">
        <title>High frequency of phylogenetically diverse reductive dehalogenase-homologous genes in deep subseafloor sedimentary metagenomes.</title>
        <authorList>
            <person name="Kawai M."/>
            <person name="Futagami T."/>
            <person name="Toyoda A."/>
            <person name="Takaki Y."/>
            <person name="Nishi S."/>
            <person name="Hori S."/>
            <person name="Arai W."/>
            <person name="Tsubouchi T."/>
            <person name="Morono Y."/>
            <person name="Uchiyama I."/>
            <person name="Ito T."/>
            <person name="Fujiyama A."/>
            <person name="Inagaki F."/>
            <person name="Takami H."/>
        </authorList>
    </citation>
    <scope>NUCLEOTIDE SEQUENCE</scope>
    <source>
        <strain evidence="2">Expedition CK06-06</strain>
    </source>
</reference>
<dbReference type="EMBL" id="BART01013349">
    <property type="protein sequence ID" value="GAG76271.1"/>
    <property type="molecule type" value="Genomic_DNA"/>
</dbReference>
<keyword evidence="1" id="KW-0812">Transmembrane</keyword>
<keyword evidence="1" id="KW-0472">Membrane</keyword>
<dbReference type="AlphaFoldDB" id="X1BVT6"/>
<gene>
    <name evidence="2" type="ORF">S01H4_27343</name>
</gene>
<comment type="caution">
    <text evidence="2">The sequence shown here is derived from an EMBL/GenBank/DDBJ whole genome shotgun (WGS) entry which is preliminary data.</text>
</comment>
<accession>X1BVT6</accession>
<feature type="transmembrane region" description="Helical" evidence="1">
    <location>
        <begin position="14"/>
        <end position="34"/>
    </location>
</feature>
<proteinExistence type="predicted"/>
<protein>
    <recommendedName>
        <fullName evidence="3">2TM domain-containing protein</fullName>
    </recommendedName>
</protein>
<name>X1BVT6_9ZZZZ</name>
<evidence type="ECO:0000256" key="1">
    <source>
        <dbReference type="SAM" id="Phobius"/>
    </source>
</evidence>
<evidence type="ECO:0008006" key="3">
    <source>
        <dbReference type="Google" id="ProtNLM"/>
    </source>
</evidence>
<organism evidence="2">
    <name type="scientific">marine sediment metagenome</name>
    <dbReference type="NCBI Taxonomy" id="412755"/>
    <lineage>
        <taxon>unclassified sequences</taxon>
        <taxon>metagenomes</taxon>
        <taxon>ecological metagenomes</taxon>
    </lineage>
</organism>
<keyword evidence="1" id="KW-1133">Transmembrane helix</keyword>
<evidence type="ECO:0000313" key="2">
    <source>
        <dbReference type="EMBL" id="GAG76271.1"/>
    </source>
</evidence>
<sequence>MNLEKMYEKINKKWIGRLYGYSIFFILSSFGGILEFAFNLIYLWLWLVIIGYTITLPIGFIKEHHKKLERMNKKLEED</sequence>